<name>A0A4Y2D1D7_ARAVE</name>
<sequence>MKKKTQFGANHSKQGNPSRQNDQLGVVKDIPIDVYSGIGFYAGGPIILTHHNPFPCALRKSYSRAWGDGVNENPGWESSIDIVSSQKLPVLKGPEERKVVSGLKS</sequence>
<dbReference type="Proteomes" id="UP000499080">
    <property type="component" value="Unassembled WGS sequence"/>
</dbReference>
<accession>A0A4Y2D1D7</accession>
<feature type="compositionally biased region" description="Polar residues" evidence="1">
    <location>
        <begin position="7"/>
        <end position="23"/>
    </location>
</feature>
<evidence type="ECO:0000256" key="1">
    <source>
        <dbReference type="SAM" id="MobiDB-lite"/>
    </source>
</evidence>
<dbReference type="EMBL" id="BGPR01000287">
    <property type="protein sequence ID" value="GBM10520.1"/>
    <property type="molecule type" value="Genomic_DNA"/>
</dbReference>
<gene>
    <name evidence="2" type="ORF">AVEN_109317_1</name>
</gene>
<dbReference type="AlphaFoldDB" id="A0A4Y2D1D7"/>
<protein>
    <submittedName>
        <fullName evidence="2">Uncharacterized protein</fullName>
    </submittedName>
</protein>
<organism evidence="2 3">
    <name type="scientific">Araneus ventricosus</name>
    <name type="common">Orbweaver spider</name>
    <name type="synonym">Epeira ventricosa</name>
    <dbReference type="NCBI Taxonomy" id="182803"/>
    <lineage>
        <taxon>Eukaryota</taxon>
        <taxon>Metazoa</taxon>
        <taxon>Ecdysozoa</taxon>
        <taxon>Arthropoda</taxon>
        <taxon>Chelicerata</taxon>
        <taxon>Arachnida</taxon>
        <taxon>Araneae</taxon>
        <taxon>Araneomorphae</taxon>
        <taxon>Entelegynae</taxon>
        <taxon>Araneoidea</taxon>
        <taxon>Araneidae</taxon>
        <taxon>Araneus</taxon>
    </lineage>
</organism>
<comment type="caution">
    <text evidence="2">The sequence shown here is derived from an EMBL/GenBank/DDBJ whole genome shotgun (WGS) entry which is preliminary data.</text>
</comment>
<evidence type="ECO:0000313" key="2">
    <source>
        <dbReference type="EMBL" id="GBM10520.1"/>
    </source>
</evidence>
<evidence type="ECO:0000313" key="3">
    <source>
        <dbReference type="Proteomes" id="UP000499080"/>
    </source>
</evidence>
<reference evidence="2 3" key="1">
    <citation type="journal article" date="2019" name="Sci. Rep.">
        <title>Orb-weaving spider Araneus ventricosus genome elucidates the spidroin gene catalogue.</title>
        <authorList>
            <person name="Kono N."/>
            <person name="Nakamura H."/>
            <person name="Ohtoshi R."/>
            <person name="Moran D.A.P."/>
            <person name="Shinohara A."/>
            <person name="Yoshida Y."/>
            <person name="Fujiwara M."/>
            <person name="Mori M."/>
            <person name="Tomita M."/>
            <person name="Arakawa K."/>
        </authorList>
    </citation>
    <scope>NUCLEOTIDE SEQUENCE [LARGE SCALE GENOMIC DNA]</scope>
</reference>
<keyword evidence="3" id="KW-1185">Reference proteome</keyword>
<proteinExistence type="predicted"/>
<feature type="region of interest" description="Disordered" evidence="1">
    <location>
        <begin position="1"/>
        <end position="23"/>
    </location>
</feature>